<feature type="transmembrane region" description="Helical" evidence="18">
    <location>
        <begin position="467"/>
        <end position="490"/>
    </location>
</feature>
<sequence>MDRRFTNTPNFVISQVEDTEGSAQERSPRVVSQSTQESVSYDEEYDPNKSYSRTPSFRVDQPQDTPTFNENPFQTSSLLPRRKSHTSTFSSTNPFRTDQFTTPQDEPGQILGESFQQSPIIRGSLDDNDLKDLRDGLKSALGTTKENAKWFPVTTPAKEEPPKFPIPKSGNDANENANYTTNIPLQDFSLLQKSRSPDQSISPAQSLSPFANYDGNTSPRKPRSPMRGPEPNMDYLEAGLLNPNATKESPANTSSKFTDAIARISNRVIGSGDKRDDQSDKDQLGLTPVKSHTSSYVKTPVKEYPSFFGAGEDFYKSSPSPNKDTKNLPGFTVTSENGEPELNETTFSQGLGVYLHSSSDLNLAESASVQDITSEGSLLHYRTPSIQTHQTDGTSQSRKQVLYGKSLGIFSPASRLRQTCHVILRNQLTTSFMFLVLVFQVVLLSYRQWNPHGLGGYYFDGYNWADYLLIVINVIYTVEIAAQVIAYGLVNDNAMFKELGIDHPPDLFDYTGLQIRRLIFFSKTFFDPFKKKKRSKREETMKREMHEQHDDSSGDDQPNGVNEDRDHSFERLLDSRNSVDYNLQNKYEFNSFHEDDDKPFPQQPAAPEGYKLKTSNTFFKGMGEKKLDPQYKRAFLRKSWQRLDFISSFCFWISLLLSINHYDAKHHIMLFRALSCLRILRLCNLTTGTNTILTACKIALPQLIDVSIFISFFWLFFGIIGVQSFKSSLTRHCVWTNPDDPSDTFVNSDSYCGSFIGLDDSKRSYLTREGLPSGVIKGYRCPKYSQCISGDNPYNGTISFDNILQSLEMVFVIMSANTFTDIMYNTMDTDNMAACIFFIACIFVMTVWLLNVFIAVIVASFNASRVEAEKQQNRHGAGWRIFRRFNEDGRNYTDQVKEAEQKNRFLKFYRKFEFVFVIIIAISIFVQCFRSHNMSDHRRHLLYRFEVSFTCVLLAEIIVRFVVHFPQWRLFFLSKRNCFDLFLAVVTFIIIIEPVKDKMGHAYYWLTVFQLMRFYRVVLATSITRNLWLKIMKNIRIIFDLALFYFILLYMVSIILARYFEGTIPQDELDDVDWPMDTLPASFIALYIITSTENWTEIMYSLQQYAKTTSSRSFGAIFLIMWFILSNMVVLNIFIAVIANTLQVSEEGKRKRQLLQFIEVMTNKLQSVQEESGLLKKVKAKLFKRKGANDEMEKAVVNLLLSGTAVQEFLNRDVEDNTDEDIVEEGDDEAHDEMKTLSSSKWKRWIQVNAARVANAIGNPFHFNKLKKKPKFKFENFNPSTFANNIIKERNALLSKQNEFLEANPRYNYVFYIIGPRHKLRRLCQRMVKSSYGERIDGVPPYRPVSESLVVLTFFATVALVVLACYMTPIFRMENHSAGWIFWSEYVFALIFTVEFAVKVLADGLILTPNAYCRSSWNLIDLIVLISLWIESIAYLKNDGNLSRIVRGLKALRALRLLTISETAKSNFHNTMIAGFGKIINAAIISLCLLFPFSIWGLNIFNGRLGYCIDEESPEGECINEYQNEVFNWNIVSPNVYTNPQLEFNRFGSAFVTLYEIVSFEGWTDLLANVMKSTGVGTVPEKNATPFNGFFIVLFNFISTVFILTLFISVIISNYSRTTGRAYMTTDQISWYQVKKILVQVGPSKRKDYHQLSHFRRFCYKMTVERNPIWHRILNFFLAFHALALLLECFPSSNGLNVFRTVIYTIASVLFFLNAVMLAIAQGLKTYLHYRWNIFNLCVSTGAVITTIIAFPVDDNSPFMNINKLFLVTILLFIIPRSNRLSQLLRFASASLPSLVSLSYTWIIVFLVFAIAMNQIFGLTRLGQNGTGNINLRSVPKTLILLFRCSFGEGWNYIMHDYTVTAPFCSTGGKSDRNDCGSKQYAYILFIAWNLISMYIFLNMFISLILDSFDYVNQKSDYSELIQREEIRKFKRAWQKFDPQGSGYIKPIELPKLLHSLDGALSFRSYRGELEIKELCRKWIRRNNPNDPYDVTVDFDGIDKTMNQMDIPKIRERRKAIDMFVEEALLTMEINDDPGISFTRIILQLPLYTSFDTGKCFNLIDYLERQLLINKVVKKMHTKRVYETIAAYACRWKYLKNKKMGVRDSNIAFDTRLRRTSYLANEDLSVNHSRRSFSHENDSDRDDDDDDDTQQPLKRSSIIYGDPGVSSGVYYPNSPIMHTSNHVQPPSPPKSRKPNLSITIPRNNLEEVRLVDDDITFSPFADSATTANREQRPSLDEMIESSRWRDALGDLTKKNKKK</sequence>
<feature type="compositionally biased region" description="Basic and acidic residues" evidence="17">
    <location>
        <begin position="272"/>
        <end position="283"/>
    </location>
</feature>
<evidence type="ECO:0000256" key="9">
    <source>
        <dbReference type="ARBA" id="ARBA00022882"/>
    </source>
</evidence>
<dbReference type="InterPro" id="IPR027359">
    <property type="entry name" value="Volt_channel_dom_sf"/>
</dbReference>
<evidence type="ECO:0000256" key="15">
    <source>
        <dbReference type="ARBA" id="ARBA00061395"/>
    </source>
</evidence>
<dbReference type="PROSITE" id="PS50222">
    <property type="entry name" value="EF_HAND_2"/>
    <property type="match status" value="1"/>
</dbReference>
<keyword evidence="10 18" id="KW-1133">Transmembrane helix</keyword>
<feature type="transmembrane region" description="Helical" evidence="18">
    <location>
        <begin position="1349"/>
        <end position="1368"/>
    </location>
</feature>
<dbReference type="FunFam" id="1.10.287.70:FF:000118">
    <property type="entry name" value="Calcium channel subunit Cch1"/>
    <property type="match status" value="1"/>
</dbReference>
<feature type="transmembrane region" description="Helical" evidence="18">
    <location>
        <begin position="836"/>
        <end position="861"/>
    </location>
</feature>
<feature type="compositionally biased region" description="Polar residues" evidence="17">
    <location>
        <begin position="86"/>
        <end position="104"/>
    </location>
</feature>
<dbReference type="GO" id="GO:0008331">
    <property type="term" value="F:high voltage-gated calcium channel activity"/>
    <property type="evidence" value="ECO:0007669"/>
    <property type="project" value="TreeGrafter"/>
</dbReference>
<dbReference type="PANTHER" id="PTHR45628:SF7">
    <property type="entry name" value="VOLTAGE-DEPENDENT CALCIUM CHANNEL TYPE A SUBUNIT ALPHA-1"/>
    <property type="match status" value="1"/>
</dbReference>
<keyword evidence="5" id="KW-0109">Calcium transport</keyword>
<dbReference type="InterPro" id="IPR050599">
    <property type="entry name" value="VDCC_alpha-1_subunit"/>
</dbReference>
<dbReference type="PANTHER" id="PTHR45628">
    <property type="entry name" value="VOLTAGE-DEPENDENT CALCIUM CHANNEL TYPE A SUBUNIT ALPHA-1"/>
    <property type="match status" value="1"/>
</dbReference>
<evidence type="ECO:0000256" key="10">
    <source>
        <dbReference type="ARBA" id="ARBA00022989"/>
    </source>
</evidence>
<feature type="transmembrane region" description="Helical" evidence="18">
    <location>
        <begin position="1733"/>
        <end position="1753"/>
    </location>
</feature>
<feature type="region of interest" description="Disordered" evidence="17">
    <location>
        <begin position="268"/>
        <end position="294"/>
    </location>
</feature>
<organism evidence="20 21">
    <name type="scientific">Candida metapsilosis</name>
    <dbReference type="NCBI Taxonomy" id="273372"/>
    <lineage>
        <taxon>Eukaryota</taxon>
        <taxon>Fungi</taxon>
        <taxon>Dikarya</taxon>
        <taxon>Ascomycota</taxon>
        <taxon>Saccharomycotina</taxon>
        <taxon>Pichiomycetes</taxon>
        <taxon>Debaryomycetaceae</taxon>
        <taxon>Candida/Lodderomyces clade</taxon>
        <taxon>Candida</taxon>
    </lineage>
</organism>
<evidence type="ECO:0000256" key="7">
    <source>
        <dbReference type="ARBA" id="ARBA00022692"/>
    </source>
</evidence>
<feature type="compositionally biased region" description="Polar residues" evidence="17">
    <location>
        <begin position="21"/>
        <end position="39"/>
    </location>
</feature>
<feature type="transmembrane region" description="Helical" evidence="18">
    <location>
        <begin position="1114"/>
        <end position="1139"/>
    </location>
</feature>
<dbReference type="SUPFAM" id="SSF81324">
    <property type="entry name" value="Voltage-gated potassium channels"/>
    <property type="match status" value="4"/>
</dbReference>
<feature type="transmembrane region" description="Helical" evidence="18">
    <location>
        <begin position="1590"/>
        <end position="1612"/>
    </location>
</feature>
<feature type="transmembrane region" description="Helical" evidence="18">
    <location>
        <begin position="1380"/>
        <end position="1398"/>
    </location>
</feature>
<evidence type="ECO:0000256" key="12">
    <source>
        <dbReference type="ARBA" id="ARBA00023136"/>
    </source>
</evidence>
<feature type="region of interest" description="Disordered" evidence="17">
    <location>
        <begin position="2129"/>
        <end position="2196"/>
    </location>
</feature>
<keyword evidence="2" id="KW-0813">Transport</keyword>
<reference evidence="20 21" key="1">
    <citation type="submission" date="2020-12" db="EMBL/GenBank/DDBJ databases">
        <title>Effect of drift, selection, and recombination on the evolution of hybrid genomes in Candida yeast pathogens.</title>
        <authorList>
            <person name="Mixao V."/>
            <person name="Ksiezopolska E."/>
            <person name="Saus E."/>
            <person name="Boekhout T."/>
            <person name="Gacser A."/>
            <person name="Gabaldon T."/>
        </authorList>
    </citation>
    <scope>NUCLEOTIDE SEQUENCE [LARGE SCALE GENOMIC DNA]</scope>
    <source>
        <strain evidence="20 21">BP57</strain>
    </source>
</reference>
<protein>
    <recommendedName>
        <fullName evidence="16">Calcium-channel protein CCH1</fullName>
    </recommendedName>
</protein>
<dbReference type="FunFam" id="1.10.287.70:FF:000093">
    <property type="entry name" value="Calcium channel subunit Cch1"/>
    <property type="match status" value="1"/>
</dbReference>
<evidence type="ECO:0000256" key="8">
    <source>
        <dbReference type="ARBA" id="ARBA00022837"/>
    </source>
</evidence>
<feature type="transmembrane region" description="Helical" evidence="18">
    <location>
        <begin position="912"/>
        <end position="929"/>
    </location>
</feature>
<dbReference type="InterPro" id="IPR011992">
    <property type="entry name" value="EF-hand-dom_pair"/>
</dbReference>
<dbReference type="SUPFAM" id="SSF47473">
    <property type="entry name" value="EF-hand"/>
    <property type="match status" value="1"/>
</dbReference>
<dbReference type="GO" id="GO:0005891">
    <property type="term" value="C:voltage-gated calcium channel complex"/>
    <property type="evidence" value="ECO:0007669"/>
    <property type="project" value="TreeGrafter"/>
</dbReference>
<feature type="compositionally biased region" description="Acidic residues" evidence="17">
    <location>
        <begin position="2139"/>
        <end position="2149"/>
    </location>
</feature>
<feature type="region of interest" description="Disordered" evidence="17">
    <location>
        <begin position="1"/>
        <end position="109"/>
    </location>
</feature>
<keyword evidence="13" id="KW-0325">Glycoprotein</keyword>
<keyword evidence="12 18" id="KW-0472">Membrane</keyword>
<keyword evidence="14" id="KW-0407">Ion channel</keyword>
<feature type="transmembrane region" description="Helical" evidence="18">
    <location>
        <begin position="703"/>
        <end position="722"/>
    </location>
</feature>
<accession>A0A8H7ZC51</accession>
<evidence type="ECO:0000256" key="17">
    <source>
        <dbReference type="SAM" id="MobiDB-lite"/>
    </source>
</evidence>
<evidence type="ECO:0000256" key="11">
    <source>
        <dbReference type="ARBA" id="ARBA00023065"/>
    </source>
</evidence>
<evidence type="ECO:0000313" key="20">
    <source>
        <dbReference type="EMBL" id="KAG5416745.1"/>
    </source>
</evidence>
<comment type="subcellular location">
    <subcellularLocation>
        <location evidence="1">Cell membrane</location>
        <topology evidence="1">Multi-pass membrane protein</topology>
    </subcellularLocation>
</comment>
<keyword evidence="8" id="KW-0106">Calcium</keyword>
<dbReference type="GO" id="GO:0005509">
    <property type="term" value="F:calcium ion binding"/>
    <property type="evidence" value="ECO:0007669"/>
    <property type="project" value="InterPro"/>
</dbReference>
<evidence type="ECO:0000256" key="3">
    <source>
        <dbReference type="ARBA" id="ARBA00022475"/>
    </source>
</evidence>
<dbReference type="Pfam" id="PF00520">
    <property type="entry name" value="Ion_trans"/>
    <property type="match status" value="4"/>
</dbReference>
<dbReference type="FunFam" id="1.20.120.350:FF:000079">
    <property type="entry name" value="Calcium channel subunit Cch1"/>
    <property type="match status" value="1"/>
</dbReference>
<proteinExistence type="inferred from homology"/>
<feature type="region of interest" description="Disordered" evidence="17">
    <location>
        <begin position="193"/>
        <end position="237"/>
    </location>
</feature>
<dbReference type="Proteomes" id="UP000669133">
    <property type="component" value="Unassembled WGS sequence"/>
</dbReference>
<feature type="transmembrane region" description="Helical" evidence="18">
    <location>
        <begin position="1479"/>
        <end position="1498"/>
    </location>
</feature>
<feature type="domain" description="EF-hand" evidence="19">
    <location>
        <begin position="1925"/>
        <end position="1960"/>
    </location>
</feature>
<feature type="transmembrane region" description="Helical" evidence="18">
    <location>
        <begin position="1787"/>
        <end position="1812"/>
    </location>
</feature>
<comment type="caution">
    <text evidence="20">The sequence shown here is derived from an EMBL/GenBank/DDBJ whole genome shotgun (WGS) entry which is preliminary data.</text>
</comment>
<dbReference type="EMBL" id="JAEOAQ010000009">
    <property type="protein sequence ID" value="KAG5416745.1"/>
    <property type="molecule type" value="Genomic_DNA"/>
</dbReference>
<dbReference type="InterPro" id="IPR002048">
    <property type="entry name" value="EF_hand_dom"/>
</dbReference>
<evidence type="ECO:0000256" key="16">
    <source>
        <dbReference type="ARBA" id="ARBA00067459"/>
    </source>
</evidence>
<evidence type="ECO:0000256" key="18">
    <source>
        <dbReference type="SAM" id="Phobius"/>
    </source>
</evidence>
<keyword evidence="11" id="KW-0406">Ion transport</keyword>
<name>A0A8H7ZC51_9ASCO</name>
<evidence type="ECO:0000256" key="5">
    <source>
        <dbReference type="ARBA" id="ARBA00022568"/>
    </source>
</evidence>
<feature type="transmembrane region" description="Helical" evidence="18">
    <location>
        <begin position="428"/>
        <end position="446"/>
    </location>
</feature>
<evidence type="ECO:0000313" key="21">
    <source>
        <dbReference type="Proteomes" id="UP000669133"/>
    </source>
</evidence>
<dbReference type="Gene3D" id="1.10.238.10">
    <property type="entry name" value="EF-hand"/>
    <property type="match status" value="1"/>
</dbReference>
<keyword evidence="6" id="KW-0107">Calcium channel</keyword>
<evidence type="ECO:0000256" key="13">
    <source>
        <dbReference type="ARBA" id="ARBA00023180"/>
    </source>
</evidence>
<dbReference type="RefSeq" id="XP_067545861.1">
    <property type="nucleotide sequence ID" value="XM_067694915.1"/>
</dbReference>
<keyword evidence="3" id="KW-1003">Cell membrane</keyword>
<feature type="region of interest" description="Disordered" evidence="17">
    <location>
        <begin position="2222"/>
        <end position="2241"/>
    </location>
</feature>
<evidence type="ECO:0000259" key="19">
    <source>
        <dbReference type="PROSITE" id="PS50222"/>
    </source>
</evidence>
<feature type="transmembrane region" description="Helical" evidence="18">
    <location>
        <begin position="643"/>
        <end position="662"/>
    </location>
</feature>
<dbReference type="GO" id="GO:0098703">
    <property type="term" value="P:calcium ion import across plasma membrane"/>
    <property type="evidence" value="ECO:0007669"/>
    <property type="project" value="TreeGrafter"/>
</dbReference>
<evidence type="ECO:0000256" key="14">
    <source>
        <dbReference type="ARBA" id="ARBA00023303"/>
    </source>
</evidence>
<dbReference type="GeneID" id="93654338"/>
<evidence type="ECO:0000256" key="2">
    <source>
        <dbReference type="ARBA" id="ARBA00022448"/>
    </source>
</evidence>
<feature type="transmembrane region" description="Helical" evidence="18">
    <location>
        <begin position="941"/>
        <end position="965"/>
    </location>
</feature>
<keyword evidence="21" id="KW-1185">Reference proteome</keyword>
<keyword evidence="4" id="KW-0597">Phosphoprotein</keyword>
<feature type="compositionally biased region" description="Polar residues" evidence="17">
    <location>
        <begin position="1"/>
        <end position="13"/>
    </location>
</feature>
<evidence type="ECO:0000256" key="6">
    <source>
        <dbReference type="ARBA" id="ARBA00022673"/>
    </source>
</evidence>
<feature type="compositionally biased region" description="Polar residues" evidence="17">
    <location>
        <begin position="193"/>
        <end position="219"/>
    </location>
</feature>
<dbReference type="InterPro" id="IPR005821">
    <property type="entry name" value="Ion_trans_dom"/>
</dbReference>
<feature type="transmembrane region" description="Helical" evidence="18">
    <location>
        <begin position="1699"/>
        <end position="1721"/>
    </location>
</feature>
<evidence type="ECO:0000256" key="4">
    <source>
        <dbReference type="ARBA" id="ARBA00022553"/>
    </source>
</evidence>
<feature type="region of interest" description="Disordered" evidence="17">
    <location>
        <begin position="155"/>
        <end position="179"/>
    </location>
</feature>
<feature type="compositionally biased region" description="Basic and acidic residues" evidence="17">
    <location>
        <begin position="2229"/>
        <end position="2241"/>
    </location>
</feature>
<keyword evidence="9" id="KW-0851">Voltage-gated channel</keyword>
<feature type="transmembrane region" description="Helical" evidence="18">
    <location>
        <begin position="977"/>
        <end position="996"/>
    </location>
</feature>
<dbReference type="OrthoDB" id="416585at2759"/>
<gene>
    <name evidence="20" type="ORF">I9W82_005709</name>
</gene>
<feature type="compositionally biased region" description="Polar residues" evidence="17">
    <location>
        <begin position="62"/>
        <end position="78"/>
    </location>
</feature>
<dbReference type="Gene3D" id="1.10.287.70">
    <property type="match status" value="4"/>
</dbReference>
<feature type="transmembrane region" description="Helical" evidence="18">
    <location>
        <begin position="1881"/>
        <end position="1906"/>
    </location>
</feature>
<feature type="compositionally biased region" description="Basic and acidic residues" evidence="17">
    <location>
        <begin position="536"/>
        <end position="552"/>
    </location>
</feature>
<feature type="region of interest" description="Disordered" evidence="17">
    <location>
        <begin position="536"/>
        <end position="565"/>
    </location>
</feature>
<dbReference type="Gene3D" id="1.20.120.350">
    <property type="entry name" value="Voltage-gated potassium channels. Chain C"/>
    <property type="match status" value="4"/>
</dbReference>
<evidence type="ECO:0000256" key="1">
    <source>
        <dbReference type="ARBA" id="ARBA00004651"/>
    </source>
</evidence>
<comment type="similarity">
    <text evidence="15">Belongs to the calcium channel alpha-1 subunit (TC 1.A.1.11) family.</text>
</comment>
<feature type="transmembrane region" description="Helical" evidence="18">
    <location>
        <begin position="1035"/>
        <end position="1060"/>
    </location>
</feature>
<keyword evidence="7 18" id="KW-0812">Transmembrane</keyword>
<feature type="transmembrane region" description="Helical" evidence="18">
    <location>
        <begin position="1669"/>
        <end position="1687"/>
    </location>
</feature>